<gene>
    <name evidence="1" type="ORF">AAV32_09740</name>
</gene>
<dbReference type="PATRIC" id="fig|206506.3.peg.2087"/>
<name>A0A171KSM2_9BURK</name>
<organism evidence="1 2">
    <name type="scientific">Kerstersia gyiorum</name>
    <dbReference type="NCBI Taxonomy" id="206506"/>
    <lineage>
        <taxon>Bacteria</taxon>
        <taxon>Pseudomonadati</taxon>
        <taxon>Pseudomonadota</taxon>
        <taxon>Betaproteobacteria</taxon>
        <taxon>Burkholderiales</taxon>
        <taxon>Alcaligenaceae</taxon>
        <taxon>Kerstersia</taxon>
    </lineage>
</organism>
<dbReference type="AlphaFoldDB" id="A0A171KSM2"/>
<evidence type="ECO:0000313" key="1">
    <source>
        <dbReference type="EMBL" id="KKO71889.1"/>
    </source>
</evidence>
<protein>
    <recommendedName>
        <fullName evidence="3">Amidophosphoribosyltransferase</fullName>
    </recommendedName>
</protein>
<evidence type="ECO:0008006" key="3">
    <source>
        <dbReference type="Google" id="ProtNLM"/>
    </source>
</evidence>
<comment type="caution">
    <text evidence="1">The sequence shown here is derived from an EMBL/GenBank/DDBJ whole genome shotgun (WGS) entry which is preliminary data.</text>
</comment>
<dbReference type="EMBL" id="LBNE01000005">
    <property type="protein sequence ID" value="KKO71889.1"/>
    <property type="molecule type" value="Genomic_DNA"/>
</dbReference>
<accession>A0A171KSM2</accession>
<proteinExistence type="predicted"/>
<sequence length="213" mass="24506">MRLKKIDDLTRPDHYYITPQDECFYLGEYTPGVGFQHSPTNQRIANLKKDVSLRGTNQYVWKEREISACGRDLRAAFKVEAISEVTWVPTPPSKAKGDPKYDDRIVRVLREMTVGIRADVREIVHQKESVRPSHLQSDRPRPAEIAANYRVDQEMLLPEPKLIGIVDDVLTAGSHFKAMKMVLEEYYPGVRTFGLFLARTERQSALLKDFDDL</sequence>
<dbReference type="Proteomes" id="UP000078084">
    <property type="component" value="Unassembled WGS sequence"/>
</dbReference>
<dbReference type="STRING" id="206506.AAV32_09740"/>
<evidence type="ECO:0000313" key="2">
    <source>
        <dbReference type="Proteomes" id="UP000078084"/>
    </source>
</evidence>
<reference evidence="1 2" key="1">
    <citation type="submission" date="2015-04" db="EMBL/GenBank/DDBJ databases">
        <title>Genome sequence of Kerstersia gyiorum CG1.</title>
        <authorList>
            <person name="Greninger A.L."/>
            <person name="Kozyreva V."/>
            <person name="Chaturvedi V."/>
        </authorList>
    </citation>
    <scope>NUCLEOTIDE SEQUENCE [LARGE SCALE GENOMIC DNA]</scope>
    <source>
        <strain evidence="1 2">CG1</strain>
    </source>
</reference>
<keyword evidence="2" id="KW-1185">Reference proteome</keyword>